<accession>A0A7J4XIJ3</accession>
<dbReference type="InterPro" id="IPR013830">
    <property type="entry name" value="SGNH_hydro"/>
</dbReference>
<dbReference type="NCBIfam" id="TIGR04183">
    <property type="entry name" value="Por_Secre_tail"/>
    <property type="match status" value="1"/>
</dbReference>
<reference evidence="3 4" key="1">
    <citation type="journal article" date="2019" name="Nat. Med.">
        <title>A library of human gut bacterial isolates paired with longitudinal multiomics data enables mechanistic microbiome research.</title>
        <authorList>
            <person name="Poyet M."/>
            <person name="Groussin M."/>
            <person name="Gibbons S.M."/>
            <person name="Avila-Pacheco J."/>
            <person name="Jiang X."/>
            <person name="Kearney S.M."/>
            <person name="Perrotta A.R."/>
            <person name="Berdy B."/>
            <person name="Zhao S."/>
            <person name="Lieberman T.D."/>
            <person name="Swanson P.K."/>
            <person name="Smith M."/>
            <person name="Roesemann S."/>
            <person name="Alexander J.E."/>
            <person name="Rich S.A."/>
            <person name="Livny J."/>
            <person name="Vlamakis H."/>
            <person name="Clish C."/>
            <person name="Bullock K."/>
            <person name="Deik A."/>
            <person name="Scott J."/>
            <person name="Pierce K.A."/>
            <person name="Xavier R.J."/>
            <person name="Alm E.J."/>
        </authorList>
    </citation>
    <scope>NUCLEOTIDE SEQUENCE [LARGE SCALE GENOMIC DNA]</scope>
    <source>
        <strain evidence="3 4">BIOML-A10</strain>
    </source>
</reference>
<dbReference type="RefSeq" id="WP_130059095.1">
    <property type="nucleotide sequence ID" value="NZ_JADNPJ010000006.1"/>
</dbReference>
<dbReference type="InterPro" id="IPR013320">
    <property type="entry name" value="ConA-like_dom_sf"/>
</dbReference>
<dbReference type="Pfam" id="PF13472">
    <property type="entry name" value="Lipase_GDSL_2"/>
    <property type="match status" value="1"/>
</dbReference>
<name>A0A7J4XIJ3_9BACE</name>
<organism evidence="3 4">
    <name type="scientific">Bacteroides salyersiae</name>
    <dbReference type="NCBI Taxonomy" id="291644"/>
    <lineage>
        <taxon>Bacteria</taxon>
        <taxon>Pseudomonadati</taxon>
        <taxon>Bacteroidota</taxon>
        <taxon>Bacteroidia</taxon>
        <taxon>Bacteroidales</taxon>
        <taxon>Bacteroidaceae</taxon>
        <taxon>Bacteroides</taxon>
    </lineage>
</organism>
<dbReference type="Gene3D" id="2.60.120.260">
    <property type="entry name" value="Galactose-binding domain-like"/>
    <property type="match status" value="4"/>
</dbReference>
<dbReference type="PROSITE" id="PS50022">
    <property type="entry name" value="FA58C_3"/>
    <property type="match status" value="3"/>
</dbReference>
<feature type="signal peptide" evidence="1">
    <location>
        <begin position="1"/>
        <end position="21"/>
    </location>
</feature>
<dbReference type="InterPro" id="IPR026444">
    <property type="entry name" value="Secre_tail"/>
</dbReference>
<dbReference type="InterPro" id="IPR008979">
    <property type="entry name" value="Galactose-bd-like_sf"/>
</dbReference>
<protein>
    <submittedName>
        <fullName evidence="3">T9SS type A sorting domain-containing protein</fullName>
    </submittedName>
</protein>
<sequence>MRKITVFLLLCCIGWLLSARAADSVKNTNNGVLKQSVYIDFGKNNGLDGNVTEGPDQNGHYWNNAIETEYGETLELVSGTNESTGFIMEITKKFLANGIRNGGLLVPDQTELGDLAISTATQDYFYIEGAGANGSFRIKNLNKNRAYRFYVFGSRAQTGDEERIGYLSFTGSTGSHGTYRMTGKAIGTNGENQNTGDIYVTDYIFPDFKGEVDFQLAIKSGGFAHINAMKIEEYGEVDPLAVKQDFYIDFGRSDGTNGHHTIGADVNNHYWNNAFEKDNFTVSKGAMLKLVNSANVPTGVEMKLGSGFRSNGRLNGGLLNPDVVLLGDLAIETATEDYIFIENGGTDIPGIIDFNNLNPKSGYRFHVFGCRDTETDRMGLFTFSGENSSTGTYKMGGKNSGGNGINHTTDRIYVSDVVYPDANGSIRFNIDLYADKFAHINAMKIEECTNDPVIKATSITLTGQDITESGQTSQIQARVLPEGAIFPAIRWSVDDESIARVDNQGIVYPKTNGKVKVTASIVYDEKTLSDEIEINISGQLGSAHFTGTAVEEDAEMQMITDLQGTITNLFEIYTSLKGTGSFSFYRDLGNDKKVVYGKGKAEGSLMENGEPIQTDITGPVRISIDLTDNTYEILPITSLNIVGTSTSTGADVTKGLPLEYQGKGIWAARLTLNGGDPKFNFIINKDATECLKRIKGTNRVVKQSQGESYGMSLEDIRTNMNGGEFYVEVNLRKYTYAVSCGETEALKISYMGSSVANGSGTPDMHGYAYMYTQLLTKRHEEGRGLDWKTSNISIGGNTTANLLDRWERDLLSNCSSYVIYGLSLGNEGVHDRGEAAYNSYRDGMLQAIKQAEDAGIVPVMANNYTRADYNESDYNYVKKLNLLIHEWDLPSINTLGAIDDGKGRWASGYENDAYHPNSAGHQEFCYAIVPSLFDALEAGKPLPKRVQGTSCELGRTTTSRQIEWIPEETVHPFTVSFDINTTGTGTIAWFENESGNGFFKIKTDGTLVYESPLNGKIQSETTINTGGWKRVTLTHYYAWGNTILYIDDIKVGELPEKLSPKKFVLGSNLAPDQILYRELFFWRSGMNTEEIAYVNQGKMMKSSLEIYAPLGGDRFLENLAQSTNELEFVNAGFTMDQKLYIDFGKDDGTNGNITGKDKNGNFWNNAVKTAAGTEYSLVNSYNQPVDYKMHLTTGFLSNGIKNGGLLEPDTELLGDFAINTATQDYFFIEENNGAEKGGIDFKNLKPEKAYKFYVFGSRYDTNDRTGLLTFTGTNSYQGTHQMGGANIAEGDITGNTKNQNNNTIFVSEAIYPDVDGTIHFELARYAGKFAHINAMKIEEYSVAYASGTSPIISTTPADGMGVRIARIHSASGGFNNEGPENLLLDKNVTGNGNKKWCYNSTDNFVIIELSDYYDVDKFVIEDCKTREPNNPNLSEYHIYVSTAGTSDADWKEVVHEINQSDVMYKVKEITPVKARYIKLVPKISSNTVRIYGFKIYGRKSFDSVYENALISVGKPVIMQQDAPNVQNAPVALFDGEMKAANSKWSTSTAGDKSVVVDLKDNYAVSGFKLYDAGSVDGKNENINGYILSVSQNLSDWEVVEDANNKADENIKEVEVSPAKVARYIKLEVPADRLGTSGSLNLYEFNIFGKLDVTASDASLLTLQVEGNSLMPVFEAERTVYSVNVAKEIEKVNIKAEARNPECEIGGDLGEKSLILGENDFFITVKSADRMTERIYTVKVYRADKSAIAGIESLSIEGLELEPDFSPSTHLYRMETKDSKVVVAAKATSEYARINGIGKIELTDGLNELNVEVISEDGKNRENYTIMLYNTSNLLSVSSPDGKGKRIVNIDSYSGMTGTHENPFRLLRGWKENLSGDNTMKWCDTSAAPFIIFSLTGIYTINHIEFRDCKMVESGWANVPGYSVYVSTTDTLDGSWTEIIRETGVASINEKVKSFDPVDARFVKFVPSKGDNAVRIYGFDIYGQFKEAIDRNGVISVGKTILNCSAGTNDMLTAANALDGREGTVWEFTRRTATLEVDLEEVYSIDGFALTDSLDRISGYKVAVSRDGVTWETIAEKTFEDINIKKKVILLEEPVDTRYVRLTVPSTAQRGTTCIKEFEVYESGALVGIESIDDTADLDDLLIWPNPVSRGTKVHLNGNGHVSVCSLQGILIAEYYFSADCVIPTDGLKAGIYIVRLDNGEEIKTGKLIVK</sequence>
<comment type="caution">
    <text evidence="3">The sequence shown here is derived from an EMBL/GenBank/DDBJ whole genome shotgun (WGS) entry which is preliminary data.</text>
</comment>
<dbReference type="Pfam" id="PF02368">
    <property type="entry name" value="Big_2"/>
    <property type="match status" value="1"/>
</dbReference>
<feature type="domain" description="F5/8 type C" evidence="2">
    <location>
        <begin position="1541"/>
        <end position="1649"/>
    </location>
</feature>
<dbReference type="Gene3D" id="2.60.120.200">
    <property type="match status" value="1"/>
</dbReference>
<dbReference type="SUPFAM" id="SSF49785">
    <property type="entry name" value="Galactose-binding domain-like"/>
    <property type="match status" value="4"/>
</dbReference>
<dbReference type="SUPFAM" id="SSF52266">
    <property type="entry name" value="SGNH hydrolase"/>
    <property type="match status" value="1"/>
</dbReference>
<feature type="chain" id="PRO_5029486357" evidence="1">
    <location>
        <begin position="22"/>
        <end position="2210"/>
    </location>
</feature>
<dbReference type="Pfam" id="PF00754">
    <property type="entry name" value="F5_F8_type_C"/>
    <property type="match status" value="4"/>
</dbReference>
<dbReference type="InterPro" id="IPR000421">
    <property type="entry name" value="FA58C"/>
</dbReference>
<dbReference type="Gene3D" id="2.60.40.1080">
    <property type="match status" value="1"/>
</dbReference>
<keyword evidence="1" id="KW-0732">Signal</keyword>
<dbReference type="Proteomes" id="UP000422221">
    <property type="component" value="Unassembled WGS sequence"/>
</dbReference>
<dbReference type="SUPFAM" id="SSF49373">
    <property type="entry name" value="Invasin/intimin cell-adhesion fragments"/>
    <property type="match status" value="1"/>
</dbReference>
<dbReference type="InterPro" id="IPR036514">
    <property type="entry name" value="SGNH_hydro_sf"/>
</dbReference>
<dbReference type="GO" id="GO:0004553">
    <property type="term" value="F:hydrolase activity, hydrolyzing O-glycosyl compounds"/>
    <property type="evidence" value="ECO:0007669"/>
    <property type="project" value="UniProtKB-ARBA"/>
</dbReference>
<evidence type="ECO:0000256" key="1">
    <source>
        <dbReference type="SAM" id="SignalP"/>
    </source>
</evidence>
<feature type="domain" description="F5/8 type C" evidence="2">
    <location>
        <begin position="1981"/>
        <end position="2122"/>
    </location>
</feature>
<evidence type="ECO:0000313" key="3">
    <source>
        <dbReference type="EMBL" id="KAA3765183.1"/>
    </source>
</evidence>
<dbReference type="Pfam" id="PF12733">
    <property type="entry name" value="Cadherin-like"/>
    <property type="match status" value="1"/>
</dbReference>
<feature type="domain" description="F5/8 type C" evidence="2">
    <location>
        <begin position="1353"/>
        <end position="1498"/>
    </location>
</feature>
<dbReference type="GO" id="GO:0005975">
    <property type="term" value="P:carbohydrate metabolic process"/>
    <property type="evidence" value="ECO:0007669"/>
    <property type="project" value="UniProtKB-ARBA"/>
</dbReference>
<proteinExistence type="predicted"/>
<dbReference type="GO" id="GO:0016788">
    <property type="term" value="F:hydrolase activity, acting on ester bonds"/>
    <property type="evidence" value="ECO:0007669"/>
    <property type="project" value="UniProtKB-ARBA"/>
</dbReference>
<dbReference type="Gene3D" id="3.40.50.1110">
    <property type="entry name" value="SGNH hydrolase"/>
    <property type="match status" value="1"/>
</dbReference>
<evidence type="ECO:0000313" key="4">
    <source>
        <dbReference type="Proteomes" id="UP000422221"/>
    </source>
</evidence>
<dbReference type="EMBL" id="VWMK01000010">
    <property type="protein sequence ID" value="KAA3765183.1"/>
    <property type="molecule type" value="Genomic_DNA"/>
</dbReference>
<dbReference type="SUPFAM" id="SSF49899">
    <property type="entry name" value="Concanavalin A-like lectins/glucanases"/>
    <property type="match status" value="1"/>
</dbReference>
<gene>
    <name evidence="3" type="ORF">F3F73_11435</name>
</gene>
<dbReference type="InterPro" id="IPR008964">
    <property type="entry name" value="Invasin/intimin_cell_adhesion"/>
</dbReference>
<dbReference type="InterPro" id="IPR025883">
    <property type="entry name" value="Cadherin-like_domain"/>
</dbReference>
<evidence type="ECO:0000259" key="2">
    <source>
        <dbReference type="PROSITE" id="PS50022"/>
    </source>
</evidence>
<dbReference type="InterPro" id="IPR003343">
    <property type="entry name" value="Big_2"/>
</dbReference>